<accession>E9HS32</accession>
<dbReference type="AlphaFoldDB" id="E9HS32"/>
<evidence type="ECO:0000313" key="2">
    <source>
        <dbReference type="EMBL" id="EFX65457.1"/>
    </source>
</evidence>
<evidence type="ECO:0000256" key="1">
    <source>
        <dbReference type="SAM" id="MobiDB-lite"/>
    </source>
</evidence>
<dbReference type="HOGENOM" id="CLU_1929682_0_0_1"/>
<reference evidence="2 3" key="1">
    <citation type="journal article" date="2011" name="Science">
        <title>The ecoresponsive genome of Daphnia pulex.</title>
        <authorList>
            <person name="Colbourne J.K."/>
            <person name="Pfrender M.E."/>
            <person name="Gilbert D."/>
            <person name="Thomas W.K."/>
            <person name="Tucker A."/>
            <person name="Oakley T.H."/>
            <person name="Tokishita S."/>
            <person name="Aerts A."/>
            <person name="Arnold G.J."/>
            <person name="Basu M.K."/>
            <person name="Bauer D.J."/>
            <person name="Caceres C.E."/>
            <person name="Carmel L."/>
            <person name="Casola C."/>
            <person name="Choi J.H."/>
            <person name="Detter J.C."/>
            <person name="Dong Q."/>
            <person name="Dusheyko S."/>
            <person name="Eads B.D."/>
            <person name="Frohlich T."/>
            <person name="Geiler-Samerotte K.A."/>
            <person name="Gerlach D."/>
            <person name="Hatcher P."/>
            <person name="Jogdeo S."/>
            <person name="Krijgsveld J."/>
            <person name="Kriventseva E.V."/>
            <person name="Kultz D."/>
            <person name="Laforsch C."/>
            <person name="Lindquist E."/>
            <person name="Lopez J."/>
            <person name="Manak J.R."/>
            <person name="Muller J."/>
            <person name="Pangilinan J."/>
            <person name="Patwardhan R.P."/>
            <person name="Pitluck S."/>
            <person name="Pritham E.J."/>
            <person name="Rechtsteiner A."/>
            <person name="Rho M."/>
            <person name="Rogozin I.B."/>
            <person name="Sakarya O."/>
            <person name="Salamov A."/>
            <person name="Schaack S."/>
            <person name="Shapiro H."/>
            <person name="Shiga Y."/>
            <person name="Skalitzky C."/>
            <person name="Smith Z."/>
            <person name="Souvorov A."/>
            <person name="Sung W."/>
            <person name="Tang Z."/>
            <person name="Tsuchiya D."/>
            <person name="Tu H."/>
            <person name="Vos H."/>
            <person name="Wang M."/>
            <person name="Wolf Y.I."/>
            <person name="Yamagata H."/>
            <person name="Yamada T."/>
            <person name="Ye Y."/>
            <person name="Shaw J.R."/>
            <person name="Andrews J."/>
            <person name="Crease T.J."/>
            <person name="Tang H."/>
            <person name="Lucas S.M."/>
            <person name="Robertson H.M."/>
            <person name="Bork P."/>
            <person name="Koonin E.V."/>
            <person name="Zdobnov E.M."/>
            <person name="Grigoriev I.V."/>
            <person name="Lynch M."/>
            <person name="Boore J.L."/>
        </authorList>
    </citation>
    <scope>NUCLEOTIDE SEQUENCE [LARGE SCALE GENOMIC DNA]</scope>
</reference>
<keyword evidence="3" id="KW-1185">Reference proteome</keyword>
<name>E9HS32_DAPPU</name>
<evidence type="ECO:0000313" key="3">
    <source>
        <dbReference type="Proteomes" id="UP000000305"/>
    </source>
</evidence>
<gene>
    <name evidence="2" type="ORF">DAPPUDRAFT_117267</name>
</gene>
<protein>
    <submittedName>
        <fullName evidence="2">Uncharacterized protein</fullName>
    </submittedName>
</protein>
<feature type="compositionally biased region" description="Basic and acidic residues" evidence="1">
    <location>
        <begin position="1"/>
        <end position="19"/>
    </location>
</feature>
<dbReference type="InParanoid" id="E9HS32"/>
<dbReference type="EMBL" id="GL732744">
    <property type="protein sequence ID" value="EFX65457.1"/>
    <property type="molecule type" value="Genomic_DNA"/>
</dbReference>
<proteinExistence type="predicted"/>
<dbReference type="Proteomes" id="UP000000305">
    <property type="component" value="Unassembled WGS sequence"/>
</dbReference>
<sequence>MVVSTTKEKAERTTKDTNKGKNNKGHQQGKEQKNISFLEAASSGCQNRYVDSFSAFSSAVFPVMSPVWTKVDGRLNNFANAWLSLSDDQWILSTVIHGYGIELIEPPVQHSIPSGASSGSNSKKLIMAVDE</sequence>
<feature type="region of interest" description="Disordered" evidence="1">
    <location>
        <begin position="1"/>
        <end position="34"/>
    </location>
</feature>
<organism evidence="2 3">
    <name type="scientific">Daphnia pulex</name>
    <name type="common">Water flea</name>
    <dbReference type="NCBI Taxonomy" id="6669"/>
    <lineage>
        <taxon>Eukaryota</taxon>
        <taxon>Metazoa</taxon>
        <taxon>Ecdysozoa</taxon>
        <taxon>Arthropoda</taxon>
        <taxon>Crustacea</taxon>
        <taxon>Branchiopoda</taxon>
        <taxon>Diplostraca</taxon>
        <taxon>Cladocera</taxon>
        <taxon>Anomopoda</taxon>
        <taxon>Daphniidae</taxon>
        <taxon>Daphnia</taxon>
    </lineage>
</organism>
<dbReference type="KEGG" id="dpx:DAPPUDRAFT_117267"/>